<feature type="transmembrane region" description="Helical" evidence="6">
    <location>
        <begin position="249"/>
        <end position="270"/>
    </location>
</feature>
<evidence type="ECO:0000256" key="6">
    <source>
        <dbReference type="SAM" id="Phobius"/>
    </source>
</evidence>
<accession>A0A6N2R6X0</accession>
<dbReference type="Gene3D" id="1.20.1080.10">
    <property type="entry name" value="Glycerol uptake facilitator protein"/>
    <property type="match status" value="1"/>
</dbReference>
<dbReference type="InterPro" id="IPR024002">
    <property type="entry name" value="For/NO2_transpt_CS"/>
</dbReference>
<dbReference type="GO" id="GO:0005886">
    <property type="term" value="C:plasma membrane"/>
    <property type="evidence" value="ECO:0007669"/>
    <property type="project" value="TreeGrafter"/>
</dbReference>
<dbReference type="NCBIfam" id="TIGR00790">
    <property type="entry name" value="fnt"/>
    <property type="match status" value="1"/>
</dbReference>
<evidence type="ECO:0000256" key="2">
    <source>
        <dbReference type="ARBA" id="ARBA00022692"/>
    </source>
</evidence>
<dbReference type="PROSITE" id="PS01006">
    <property type="entry name" value="FORMATE_NITRITE_TP_2"/>
    <property type="match status" value="1"/>
</dbReference>
<dbReference type="PROSITE" id="PS01005">
    <property type="entry name" value="FORMATE_NITRITE_TP_1"/>
    <property type="match status" value="1"/>
</dbReference>
<sequence length="277" mass="29912">MANILGPDEILDKVSDAYVKKARANTKRLFILSFLAGAFIAFAAAGSSFASFNLLANKDTLGLGKLVQGLCFTPGLIFVLIAGAELFTGNNLMLISVYDKKINIKELLRAWCIVYLGNFIGAVFVAFLMLKSGQWNACDSMLGARTILIANSKVNLEFSEAFILGIFCNWLVCLAVWMSFGSDSQVGKMLCAFFPVMLFVLSGFEHSIANMYYIPAGIFAKSVPAYAAASGLGDGLASLTWSGFFIHNLLPVTLGNIVGGGIFVGLAYWLSLRKKED</sequence>
<dbReference type="PANTHER" id="PTHR30520:SF6">
    <property type="entry name" value="FORMATE_NITRATE FAMILY TRANSPORTER (EUROFUNG)"/>
    <property type="match status" value="1"/>
</dbReference>
<comment type="similarity">
    <text evidence="5">Belongs to the FNT transporter (TC 1.A.16) family.</text>
</comment>
<dbReference type="Pfam" id="PF01226">
    <property type="entry name" value="Form_Nir_trans"/>
    <property type="match status" value="1"/>
</dbReference>
<dbReference type="RefSeq" id="WP_156328444.1">
    <property type="nucleotide sequence ID" value="NZ_CACRSW010000002.1"/>
</dbReference>
<keyword evidence="2 6" id="KW-0812">Transmembrane</keyword>
<evidence type="ECO:0000256" key="5">
    <source>
        <dbReference type="ARBA" id="ARBA00049660"/>
    </source>
</evidence>
<proteinExistence type="inferred from homology"/>
<feature type="transmembrane region" description="Helical" evidence="6">
    <location>
        <begin position="29"/>
        <end position="54"/>
    </location>
</feature>
<evidence type="ECO:0000313" key="7">
    <source>
        <dbReference type="EMBL" id="VYS76506.1"/>
    </source>
</evidence>
<comment type="subcellular location">
    <subcellularLocation>
        <location evidence="1">Membrane</location>
        <topology evidence="1">Multi-pass membrane protein</topology>
    </subcellularLocation>
</comment>
<dbReference type="InterPro" id="IPR000292">
    <property type="entry name" value="For/NO2_transpt"/>
</dbReference>
<evidence type="ECO:0000256" key="1">
    <source>
        <dbReference type="ARBA" id="ARBA00004141"/>
    </source>
</evidence>
<dbReference type="EMBL" id="CACRSW010000002">
    <property type="protein sequence ID" value="VYS76506.1"/>
    <property type="molecule type" value="Genomic_DNA"/>
</dbReference>
<evidence type="ECO:0000256" key="4">
    <source>
        <dbReference type="ARBA" id="ARBA00023136"/>
    </source>
</evidence>
<feature type="transmembrane region" description="Helical" evidence="6">
    <location>
        <begin position="66"/>
        <end position="87"/>
    </location>
</feature>
<reference evidence="7" key="1">
    <citation type="submission" date="2019-11" db="EMBL/GenBank/DDBJ databases">
        <authorList>
            <person name="Feng L."/>
        </authorList>
    </citation>
    <scope>NUCLEOTIDE SEQUENCE</scope>
    <source>
        <strain evidence="7">AvaginalisLFYP127</strain>
    </source>
</reference>
<keyword evidence="4 6" id="KW-0472">Membrane</keyword>
<gene>
    <name evidence="7" type="primary">focA</name>
    <name evidence="7" type="ORF">AVLFYP127_01240</name>
</gene>
<name>A0A6N2R6X0_9FIRM</name>
<dbReference type="PANTHER" id="PTHR30520">
    <property type="entry name" value="FORMATE TRANSPORTER-RELATED"/>
    <property type="match status" value="1"/>
</dbReference>
<feature type="transmembrane region" description="Helical" evidence="6">
    <location>
        <begin position="161"/>
        <end position="180"/>
    </location>
</feature>
<feature type="transmembrane region" description="Helical" evidence="6">
    <location>
        <begin position="192"/>
        <end position="214"/>
    </location>
</feature>
<organism evidence="7">
    <name type="scientific">Anaerococcus vaginalis</name>
    <dbReference type="NCBI Taxonomy" id="33037"/>
    <lineage>
        <taxon>Bacteria</taxon>
        <taxon>Bacillati</taxon>
        <taxon>Bacillota</taxon>
        <taxon>Tissierellia</taxon>
        <taxon>Tissierellales</taxon>
        <taxon>Peptoniphilaceae</taxon>
        <taxon>Anaerococcus</taxon>
    </lineage>
</organism>
<feature type="transmembrane region" description="Helical" evidence="6">
    <location>
        <begin position="108"/>
        <end position="130"/>
    </location>
</feature>
<keyword evidence="3 6" id="KW-1133">Transmembrane helix</keyword>
<dbReference type="GO" id="GO:0015499">
    <property type="term" value="F:formate transmembrane transporter activity"/>
    <property type="evidence" value="ECO:0007669"/>
    <property type="project" value="TreeGrafter"/>
</dbReference>
<dbReference type="InterPro" id="IPR023271">
    <property type="entry name" value="Aquaporin-like"/>
</dbReference>
<protein>
    <submittedName>
        <fullName evidence="7">Putative formate transporter 1</fullName>
    </submittedName>
</protein>
<dbReference type="AlphaFoldDB" id="A0A6N2R6X0"/>
<evidence type="ECO:0000256" key="3">
    <source>
        <dbReference type="ARBA" id="ARBA00022989"/>
    </source>
</evidence>